<evidence type="ECO:0000256" key="9">
    <source>
        <dbReference type="SAM" id="Phobius"/>
    </source>
</evidence>
<evidence type="ECO:0000256" key="5">
    <source>
        <dbReference type="ARBA" id="ARBA00022692"/>
    </source>
</evidence>
<keyword evidence="12" id="KW-1185">Reference proteome</keyword>
<comment type="similarity">
    <text evidence="8">Belongs to the TRAP transporter small permease family.</text>
</comment>
<keyword evidence="6 9" id="KW-1133">Transmembrane helix</keyword>
<feature type="transmembrane region" description="Helical" evidence="9">
    <location>
        <begin position="128"/>
        <end position="153"/>
    </location>
</feature>
<dbReference type="RefSeq" id="WP_092117527.1">
    <property type="nucleotide sequence ID" value="NZ_FMXO01000004.1"/>
</dbReference>
<evidence type="ECO:0000256" key="6">
    <source>
        <dbReference type="ARBA" id="ARBA00022989"/>
    </source>
</evidence>
<dbReference type="STRING" id="617002.SAMN05660653_00831"/>
<sequence>MFHQTAVAIDRFGALLNWLTERVCALLVAVMVVIIWWGVITRYFIGTGGIWTEELSRYVMIWAALLAIPVGAYRREHIGLDILFRFFPQKLQKWFRALLDLVGFSFFLFLTIYGIGMTQAGASQFATIFGMTMFFPFASVPVSAGLACLQILVAMVRDLAELPPPLFSMSAPNIAAQEKP</sequence>
<keyword evidence="7 9" id="KW-0472">Membrane</keyword>
<feature type="transmembrane region" description="Helical" evidence="9">
    <location>
        <begin position="94"/>
        <end position="116"/>
    </location>
</feature>
<dbReference type="EMBL" id="FMXO01000004">
    <property type="protein sequence ID" value="SDB17437.1"/>
    <property type="molecule type" value="Genomic_DNA"/>
</dbReference>
<dbReference type="Pfam" id="PF04290">
    <property type="entry name" value="DctQ"/>
    <property type="match status" value="1"/>
</dbReference>
<keyword evidence="2" id="KW-0813">Transport</keyword>
<proteinExistence type="inferred from homology"/>
<keyword evidence="3" id="KW-1003">Cell membrane</keyword>
<evidence type="ECO:0000256" key="1">
    <source>
        <dbReference type="ARBA" id="ARBA00004429"/>
    </source>
</evidence>
<evidence type="ECO:0000256" key="2">
    <source>
        <dbReference type="ARBA" id="ARBA00022448"/>
    </source>
</evidence>
<keyword evidence="5 9" id="KW-0812">Transmembrane</keyword>
<protein>
    <submittedName>
        <fullName evidence="11">TRAP-type C4-dicarboxylate transport system, small permease component</fullName>
    </submittedName>
</protein>
<dbReference type="OrthoDB" id="5454104at2"/>
<dbReference type="GO" id="GO:0015740">
    <property type="term" value="P:C4-dicarboxylate transport"/>
    <property type="evidence" value="ECO:0007669"/>
    <property type="project" value="TreeGrafter"/>
</dbReference>
<name>A0A1G6B9Y0_9BACT</name>
<comment type="subcellular location">
    <subcellularLocation>
        <location evidence="1">Cell inner membrane</location>
        <topology evidence="1">Multi-pass membrane protein</topology>
    </subcellularLocation>
</comment>
<keyword evidence="4" id="KW-0997">Cell inner membrane</keyword>
<dbReference type="AlphaFoldDB" id="A0A1G6B9Y0"/>
<evidence type="ECO:0000256" key="3">
    <source>
        <dbReference type="ARBA" id="ARBA00022475"/>
    </source>
</evidence>
<evidence type="ECO:0000313" key="12">
    <source>
        <dbReference type="Proteomes" id="UP000198771"/>
    </source>
</evidence>
<evidence type="ECO:0000313" key="11">
    <source>
        <dbReference type="EMBL" id="SDB17437.1"/>
    </source>
</evidence>
<dbReference type="InterPro" id="IPR055348">
    <property type="entry name" value="DctQ"/>
</dbReference>
<feature type="domain" description="Tripartite ATP-independent periplasmic transporters DctQ component" evidence="10">
    <location>
        <begin position="31"/>
        <end position="160"/>
    </location>
</feature>
<dbReference type="InterPro" id="IPR007387">
    <property type="entry name" value="TRAP_DctQ"/>
</dbReference>
<accession>A0A1G6B9Y0</accession>
<gene>
    <name evidence="11" type="ORF">SAMN05660653_00831</name>
</gene>
<dbReference type="Proteomes" id="UP000198771">
    <property type="component" value="Unassembled WGS sequence"/>
</dbReference>
<evidence type="ECO:0000256" key="7">
    <source>
        <dbReference type="ARBA" id="ARBA00023136"/>
    </source>
</evidence>
<reference evidence="11 12" key="1">
    <citation type="submission" date="2016-10" db="EMBL/GenBank/DDBJ databases">
        <authorList>
            <person name="de Groot N.N."/>
        </authorList>
    </citation>
    <scope>NUCLEOTIDE SEQUENCE [LARGE SCALE GENOMIC DNA]</scope>
    <source>
        <strain evidence="11 12">ASO4-2</strain>
    </source>
</reference>
<organism evidence="11 12">
    <name type="scientific">Desulfonatronum thiosulfatophilum</name>
    <dbReference type="NCBI Taxonomy" id="617002"/>
    <lineage>
        <taxon>Bacteria</taxon>
        <taxon>Pseudomonadati</taxon>
        <taxon>Thermodesulfobacteriota</taxon>
        <taxon>Desulfovibrionia</taxon>
        <taxon>Desulfovibrionales</taxon>
        <taxon>Desulfonatronaceae</taxon>
        <taxon>Desulfonatronum</taxon>
    </lineage>
</organism>
<dbReference type="GO" id="GO:0005886">
    <property type="term" value="C:plasma membrane"/>
    <property type="evidence" value="ECO:0007669"/>
    <property type="project" value="UniProtKB-SubCell"/>
</dbReference>
<dbReference type="PANTHER" id="PTHR35011:SF2">
    <property type="entry name" value="2,3-DIKETO-L-GULONATE TRAP TRANSPORTER SMALL PERMEASE PROTEIN YIAM"/>
    <property type="match status" value="1"/>
</dbReference>
<evidence type="ECO:0000256" key="4">
    <source>
        <dbReference type="ARBA" id="ARBA00022519"/>
    </source>
</evidence>
<evidence type="ECO:0000256" key="8">
    <source>
        <dbReference type="ARBA" id="ARBA00038436"/>
    </source>
</evidence>
<evidence type="ECO:0000259" key="10">
    <source>
        <dbReference type="Pfam" id="PF04290"/>
    </source>
</evidence>
<dbReference type="PANTHER" id="PTHR35011">
    <property type="entry name" value="2,3-DIKETO-L-GULONATE TRAP TRANSPORTER SMALL PERMEASE PROTEIN YIAM"/>
    <property type="match status" value="1"/>
</dbReference>
<feature type="transmembrane region" description="Helical" evidence="9">
    <location>
        <begin position="23"/>
        <end position="45"/>
    </location>
</feature>
<feature type="transmembrane region" description="Helical" evidence="9">
    <location>
        <begin position="57"/>
        <end position="73"/>
    </location>
</feature>
<dbReference type="GO" id="GO:0022857">
    <property type="term" value="F:transmembrane transporter activity"/>
    <property type="evidence" value="ECO:0007669"/>
    <property type="project" value="TreeGrafter"/>
</dbReference>